<dbReference type="InterPro" id="IPR019885">
    <property type="entry name" value="Tscrpt_reg_HTH_AsnC-type_CS"/>
</dbReference>
<dbReference type="InterPro" id="IPR036390">
    <property type="entry name" value="WH_DNA-bd_sf"/>
</dbReference>
<dbReference type="SMART" id="SM00344">
    <property type="entry name" value="HTH_ASNC"/>
    <property type="match status" value="1"/>
</dbReference>
<dbReference type="Proteomes" id="UP000244162">
    <property type="component" value="Unassembled WGS sequence"/>
</dbReference>
<dbReference type="PROSITE" id="PS50956">
    <property type="entry name" value="HTH_ASNC_2"/>
    <property type="match status" value="1"/>
</dbReference>
<dbReference type="GO" id="GO:0005829">
    <property type="term" value="C:cytosol"/>
    <property type="evidence" value="ECO:0007669"/>
    <property type="project" value="TreeGrafter"/>
</dbReference>
<evidence type="ECO:0000313" key="5">
    <source>
        <dbReference type="EMBL" id="PTQ13241.1"/>
    </source>
</evidence>
<dbReference type="GO" id="GO:0043565">
    <property type="term" value="F:sequence-specific DNA binding"/>
    <property type="evidence" value="ECO:0007669"/>
    <property type="project" value="InterPro"/>
</dbReference>
<dbReference type="GO" id="GO:0006355">
    <property type="term" value="P:regulation of DNA-templated transcription"/>
    <property type="evidence" value="ECO:0007669"/>
    <property type="project" value="UniProtKB-ARBA"/>
</dbReference>
<dbReference type="PRINTS" id="PR00033">
    <property type="entry name" value="HTHASNC"/>
</dbReference>
<feature type="domain" description="HTH asnC-type" evidence="4">
    <location>
        <begin position="4"/>
        <end position="70"/>
    </location>
</feature>
<dbReference type="PANTHER" id="PTHR30154:SF34">
    <property type="entry name" value="TRANSCRIPTIONAL REGULATOR AZLB"/>
    <property type="match status" value="1"/>
</dbReference>
<dbReference type="InterPro" id="IPR019887">
    <property type="entry name" value="Tscrpt_reg_AsnC/Lrp_C"/>
</dbReference>
<dbReference type="Gene3D" id="1.10.10.10">
    <property type="entry name" value="Winged helix-like DNA-binding domain superfamily/Winged helix DNA-binding domain"/>
    <property type="match status" value="1"/>
</dbReference>
<dbReference type="PANTHER" id="PTHR30154">
    <property type="entry name" value="LEUCINE-RESPONSIVE REGULATORY PROTEIN"/>
    <property type="match status" value="1"/>
</dbReference>
<evidence type="ECO:0000259" key="4">
    <source>
        <dbReference type="PROSITE" id="PS50956"/>
    </source>
</evidence>
<keyword evidence="2" id="KW-0238">DNA-binding</keyword>
<comment type="caution">
    <text evidence="5">The sequence shown here is derived from an EMBL/GenBank/DDBJ whole genome shotgun (WGS) entry which is preliminary data.</text>
</comment>
<sequence length="158" mass="17332">MSTLDTIDRNIIRLLRLNGRLPNSDLAAEVGLSASACLRRVKLLEQSGVIRGYTALIAAPAEEEAVIAIVRITLEKQTEDYLNRFESAVRKHPEIQECYLMTGDADYVLRASAPSAAAYEAIHKEILSRLPGVARIHSSFAIRSVLVPRPRAGRHAGS</sequence>
<keyword evidence="1" id="KW-0805">Transcription regulation</keyword>
<evidence type="ECO:0000256" key="1">
    <source>
        <dbReference type="ARBA" id="ARBA00023015"/>
    </source>
</evidence>
<dbReference type="SUPFAM" id="SSF46785">
    <property type="entry name" value="Winged helix' DNA-binding domain"/>
    <property type="match status" value="1"/>
</dbReference>
<keyword evidence="3" id="KW-0804">Transcription</keyword>
<dbReference type="InterPro" id="IPR000485">
    <property type="entry name" value="AsnC-type_HTH_dom"/>
</dbReference>
<dbReference type="RefSeq" id="WP_107966474.1">
    <property type="nucleotide sequence ID" value="NZ_NWBU01000004.1"/>
</dbReference>
<dbReference type="Pfam" id="PF13412">
    <property type="entry name" value="HTH_24"/>
    <property type="match status" value="1"/>
</dbReference>
<keyword evidence="6" id="KW-1185">Reference proteome</keyword>
<accession>A0A2T5G2A2</accession>
<dbReference type="PROSITE" id="PS00519">
    <property type="entry name" value="HTH_ASNC_1"/>
    <property type="match status" value="1"/>
</dbReference>
<name>A0A2T5G2A2_9SPHN</name>
<dbReference type="InterPro" id="IPR011008">
    <property type="entry name" value="Dimeric_a/b-barrel"/>
</dbReference>
<evidence type="ECO:0000256" key="3">
    <source>
        <dbReference type="ARBA" id="ARBA00023163"/>
    </source>
</evidence>
<dbReference type="GO" id="GO:0043200">
    <property type="term" value="P:response to amino acid"/>
    <property type="evidence" value="ECO:0007669"/>
    <property type="project" value="TreeGrafter"/>
</dbReference>
<dbReference type="InterPro" id="IPR011991">
    <property type="entry name" value="ArsR-like_HTH"/>
</dbReference>
<dbReference type="CDD" id="cd00090">
    <property type="entry name" value="HTH_ARSR"/>
    <property type="match status" value="1"/>
</dbReference>
<protein>
    <submittedName>
        <fullName evidence="5">Transcriptional regulator</fullName>
    </submittedName>
</protein>
<organism evidence="5 6">
    <name type="scientific">Sphingomonas oleivorans</name>
    <dbReference type="NCBI Taxonomy" id="1735121"/>
    <lineage>
        <taxon>Bacteria</taxon>
        <taxon>Pseudomonadati</taxon>
        <taxon>Pseudomonadota</taxon>
        <taxon>Alphaproteobacteria</taxon>
        <taxon>Sphingomonadales</taxon>
        <taxon>Sphingomonadaceae</taxon>
        <taxon>Sphingomonas</taxon>
    </lineage>
</organism>
<gene>
    <name evidence="5" type="ORF">CLG96_03735</name>
</gene>
<dbReference type="OrthoDB" id="9813313at2"/>
<proteinExistence type="predicted"/>
<dbReference type="EMBL" id="NWBU01000004">
    <property type="protein sequence ID" value="PTQ13241.1"/>
    <property type="molecule type" value="Genomic_DNA"/>
</dbReference>
<dbReference type="InterPro" id="IPR036388">
    <property type="entry name" value="WH-like_DNA-bd_sf"/>
</dbReference>
<dbReference type="Pfam" id="PF01037">
    <property type="entry name" value="AsnC_trans_reg"/>
    <property type="match status" value="1"/>
</dbReference>
<reference evidence="5 6" key="1">
    <citation type="submission" date="2017-09" db="EMBL/GenBank/DDBJ databases">
        <title>Sphingomonas panjinensis sp.nov., isolated from oil-contaminated soil.</title>
        <authorList>
            <person name="Wang L."/>
            <person name="Chen L."/>
        </authorList>
    </citation>
    <scope>NUCLEOTIDE SEQUENCE [LARGE SCALE GENOMIC DNA]</scope>
    <source>
        <strain evidence="5 6">FW-11</strain>
    </source>
</reference>
<evidence type="ECO:0000256" key="2">
    <source>
        <dbReference type="ARBA" id="ARBA00023125"/>
    </source>
</evidence>
<dbReference type="SUPFAM" id="SSF54909">
    <property type="entry name" value="Dimeric alpha+beta barrel"/>
    <property type="match status" value="1"/>
</dbReference>
<dbReference type="InterPro" id="IPR019888">
    <property type="entry name" value="Tscrpt_reg_AsnC-like"/>
</dbReference>
<dbReference type="AlphaFoldDB" id="A0A2T5G2A2"/>
<evidence type="ECO:0000313" key="6">
    <source>
        <dbReference type="Proteomes" id="UP000244162"/>
    </source>
</evidence>
<dbReference type="Gene3D" id="3.30.70.920">
    <property type="match status" value="1"/>
</dbReference>